<dbReference type="InterPro" id="IPR005624">
    <property type="entry name" value="PduO/GlcC-like"/>
</dbReference>
<comment type="caution">
    <text evidence="2">The sequence shown here is derived from an EMBL/GenBank/DDBJ whole genome shotgun (WGS) entry which is preliminary data.</text>
</comment>
<dbReference type="Pfam" id="PF03928">
    <property type="entry name" value="HbpS-like"/>
    <property type="match status" value="1"/>
</dbReference>
<evidence type="ECO:0000256" key="1">
    <source>
        <dbReference type="SAM" id="MobiDB-lite"/>
    </source>
</evidence>
<evidence type="ECO:0000313" key="2">
    <source>
        <dbReference type="EMBL" id="MYH61274.1"/>
    </source>
</evidence>
<sequence length="265" mass="27223">MRFEGVAVQGAPSIRFVESATVRQEEPEFVTGCGSLPSHEAVKAALERVVADGNNGGLGNHVWATTVDRDGVVCVVAFSGANRGSQWPGGRVVSVQKANAANAFSLTSLAFSTSNLYAATQPGGNLYGLHGSSPLDTPTAYAGPTSDYGQAGDPLVGERPGGWSRSGGGLALYSAGGSLVGAIGIGGDTPCADHIVAWKVRDALQLDYIPAGVSSSADDNIIFDLQPEGRSLSGFGHPRCGFDEERLTETLPADFPIGSAEEAGR</sequence>
<dbReference type="Gene3D" id="3.30.450.150">
    <property type="entry name" value="Haem-degrading domain"/>
    <property type="match status" value="1"/>
</dbReference>
<dbReference type="AlphaFoldDB" id="A0A6B1G583"/>
<reference evidence="2" key="1">
    <citation type="submission" date="2019-09" db="EMBL/GenBank/DDBJ databases">
        <title>Characterisation of the sponge microbiome using genome-centric metagenomics.</title>
        <authorList>
            <person name="Engelberts J.P."/>
            <person name="Robbins S.J."/>
            <person name="De Goeij J.M."/>
            <person name="Aranda M."/>
            <person name="Bell S.C."/>
            <person name="Webster N.S."/>
        </authorList>
    </citation>
    <scope>NUCLEOTIDE SEQUENCE</scope>
    <source>
        <strain evidence="2">SB0675_bin_29</strain>
    </source>
</reference>
<name>A0A6B1G583_9CHLR</name>
<dbReference type="SUPFAM" id="SSF143744">
    <property type="entry name" value="GlcG-like"/>
    <property type="match status" value="1"/>
</dbReference>
<accession>A0A6B1G583</accession>
<gene>
    <name evidence="2" type="ORF">F4148_05785</name>
</gene>
<protein>
    <submittedName>
        <fullName evidence="2">Heme-binding protein</fullName>
    </submittedName>
</protein>
<dbReference type="InterPro" id="IPR038084">
    <property type="entry name" value="PduO/GlcC-like_sf"/>
</dbReference>
<dbReference type="EMBL" id="VYDA01000220">
    <property type="protein sequence ID" value="MYH61274.1"/>
    <property type="molecule type" value="Genomic_DNA"/>
</dbReference>
<organism evidence="2">
    <name type="scientific">Caldilineaceae bacterium SB0675_bin_29</name>
    <dbReference type="NCBI Taxonomy" id="2605266"/>
    <lineage>
        <taxon>Bacteria</taxon>
        <taxon>Bacillati</taxon>
        <taxon>Chloroflexota</taxon>
        <taxon>Caldilineae</taxon>
        <taxon>Caldilineales</taxon>
        <taxon>Caldilineaceae</taxon>
    </lineage>
</organism>
<feature type="region of interest" description="Disordered" evidence="1">
    <location>
        <begin position="138"/>
        <end position="160"/>
    </location>
</feature>
<proteinExistence type="predicted"/>